<dbReference type="GO" id="GO:0003676">
    <property type="term" value="F:nucleic acid binding"/>
    <property type="evidence" value="ECO:0007669"/>
    <property type="project" value="InterPro"/>
</dbReference>
<dbReference type="PANTHER" id="PTHR46889:SF4">
    <property type="entry name" value="TRANSPOSASE INSO FOR INSERTION SEQUENCE ELEMENT IS911B-RELATED"/>
    <property type="match status" value="1"/>
</dbReference>
<feature type="domain" description="Integrase catalytic" evidence="1">
    <location>
        <begin position="1"/>
        <end position="128"/>
    </location>
</feature>
<accession>A0A934W8Y8</accession>
<dbReference type="GO" id="GO:0015074">
    <property type="term" value="P:DNA integration"/>
    <property type="evidence" value="ECO:0007669"/>
    <property type="project" value="InterPro"/>
</dbReference>
<dbReference type="PROSITE" id="PS50994">
    <property type="entry name" value="INTEGRASE"/>
    <property type="match status" value="1"/>
</dbReference>
<dbReference type="AlphaFoldDB" id="A0A934W8Y8"/>
<dbReference type="InterPro" id="IPR036397">
    <property type="entry name" value="RNaseH_sf"/>
</dbReference>
<gene>
    <name evidence="2" type="ORF">JJB74_31935</name>
</gene>
<dbReference type="InterPro" id="IPR012337">
    <property type="entry name" value="RNaseH-like_sf"/>
</dbReference>
<evidence type="ECO:0000313" key="3">
    <source>
        <dbReference type="Proteomes" id="UP000622890"/>
    </source>
</evidence>
<dbReference type="SUPFAM" id="SSF53098">
    <property type="entry name" value="Ribonuclease H-like"/>
    <property type="match status" value="1"/>
</dbReference>
<name>A0A934W8Y8_9BURK</name>
<proteinExistence type="predicted"/>
<dbReference type="PANTHER" id="PTHR46889">
    <property type="entry name" value="TRANSPOSASE INSF FOR INSERTION SEQUENCE IS3B-RELATED"/>
    <property type="match status" value="1"/>
</dbReference>
<dbReference type="Proteomes" id="UP000622890">
    <property type="component" value="Unassembled WGS sequence"/>
</dbReference>
<protein>
    <submittedName>
        <fullName evidence="2">IS3 family transposase</fullName>
    </submittedName>
</protein>
<dbReference type="EMBL" id="JAEPBG010000044">
    <property type="protein sequence ID" value="MBK4739227.1"/>
    <property type="molecule type" value="Genomic_DNA"/>
</dbReference>
<dbReference type="Pfam" id="PF13333">
    <property type="entry name" value="rve_2"/>
    <property type="match status" value="1"/>
</dbReference>
<evidence type="ECO:0000313" key="2">
    <source>
        <dbReference type="EMBL" id="MBK4739227.1"/>
    </source>
</evidence>
<comment type="caution">
    <text evidence="2">The sequence shown here is derived from an EMBL/GenBank/DDBJ whole genome shotgun (WGS) entry which is preliminary data.</text>
</comment>
<organism evidence="2 3">
    <name type="scientific">Noviherbaspirillum pedocola</name>
    <dbReference type="NCBI Taxonomy" id="2801341"/>
    <lineage>
        <taxon>Bacteria</taxon>
        <taxon>Pseudomonadati</taxon>
        <taxon>Pseudomonadota</taxon>
        <taxon>Betaproteobacteria</taxon>
        <taxon>Burkholderiales</taxon>
        <taxon>Oxalobacteraceae</taxon>
        <taxon>Noviherbaspirillum</taxon>
    </lineage>
</organism>
<reference evidence="2" key="1">
    <citation type="submission" date="2021-01" db="EMBL/GenBank/DDBJ databases">
        <title>Genome sequence of strain Noviherbaspirillum sp. DKR-6.</title>
        <authorList>
            <person name="Chaudhary D.K."/>
        </authorList>
    </citation>
    <scope>NUCLEOTIDE SEQUENCE</scope>
    <source>
        <strain evidence="2">DKR-6</strain>
    </source>
</reference>
<keyword evidence="3" id="KW-1185">Reference proteome</keyword>
<dbReference type="InterPro" id="IPR050900">
    <property type="entry name" value="Transposase_IS3/IS150/IS904"/>
</dbReference>
<dbReference type="Pfam" id="PF00665">
    <property type="entry name" value="rve"/>
    <property type="match status" value="1"/>
</dbReference>
<dbReference type="Gene3D" id="3.30.420.10">
    <property type="entry name" value="Ribonuclease H-like superfamily/Ribonuclease H"/>
    <property type="match status" value="1"/>
</dbReference>
<dbReference type="InterPro" id="IPR001584">
    <property type="entry name" value="Integrase_cat-core"/>
</dbReference>
<evidence type="ECO:0000259" key="1">
    <source>
        <dbReference type="PROSITE" id="PS50994"/>
    </source>
</evidence>
<sequence length="134" mass="15652">MRSTPVVVPTPSFDDRFGFRAVSLRRPPPGLIQHTDRGSQYCSHEYRALVAQFGMLASMSRRGNCFDNAPIESFWGTLKNELIYHRLYATRAQARYEIAEYIDMFYNRQRRQARLGYLSPAAFRQQYFQQKTAA</sequence>